<dbReference type="GO" id="GO:0004672">
    <property type="term" value="F:protein kinase activity"/>
    <property type="evidence" value="ECO:0007669"/>
    <property type="project" value="UniProtKB-ARBA"/>
</dbReference>
<dbReference type="Gene3D" id="1.20.120.160">
    <property type="entry name" value="HPT domain"/>
    <property type="match status" value="1"/>
</dbReference>
<dbReference type="Pfam" id="PF02518">
    <property type="entry name" value="HATPase_c"/>
    <property type="match status" value="1"/>
</dbReference>
<feature type="transmembrane region" description="Helical" evidence="7">
    <location>
        <begin position="16"/>
        <end position="35"/>
    </location>
</feature>
<dbReference type="AlphaFoldDB" id="A0A1Y6C818"/>
<feature type="modified residue" description="Phosphohistidine" evidence="5">
    <location>
        <position position="593"/>
    </location>
</feature>
<dbReference type="EMBL" id="FWZT01000015">
    <property type="protein sequence ID" value="SMF49865.1"/>
    <property type="molecule type" value="Genomic_DNA"/>
</dbReference>
<feature type="domain" description="PAC" evidence="8">
    <location>
        <begin position="489"/>
        <end position="539"/>
    </location>
</feature>
<dbReference type="InterPro" id="IPR000700">
    <property type="entry name" value="PAS-assoc_C"/>
</dbReference>
<keyword evidence="7" id="KW-1133">Transmembrane helix</keyword>
<dbReference type="Pfam" id="PF01627">
    <property type="entry name" value="Hpt"/>
    <property type="match status" value="1"/>
</dbReference>
<dbReference type="Pfam" id="PF00672">
    <property type="entry name" value="HAMP"/>
    <property type="match status" value="1"/>
</dbReference>
<dbReference type="InterPro" id="IPR036641">
    <property type="entry name" value="HPT_dom_sf"/>
</dbReference>
<dbReference type="STRING" id="1513793.SAMN06296036_115125"/>
<organism evidence="11 12">
    <name type="scientific">Pseudobacteriovorax antillogorgiicola</name>
    <dbReference type="NCBI Taxonomy" id="1513793"/>
    <lineage>
        <taxon>Bacteria</taxon>
        <taxon>Pseudomonadati</taxon>
        <taxon>Bdellovibrionota</taxon>
        <taxon>Oligoflexia</taxon>
        <taxon>Oligoflexales</taxon>
        <taxon>Pseudobacteriovoracaceae</taxon>
        <taxon>Pseudobacteriovorax</taxon>
    </lineage>
</organism>
<gene>
    <name evidence="11" type="ORF">SAMN06296036_115125</name>
</gene>
<dbReference type="SUPFAM" id="SSF47226">
    <property type="entry name" value="Histidine-containing phosphotransfer domain, HPT domain"/>
    <property type="match status" value="1"/>
</dbReference>
<keyword evidence="2 5" id="KW-0597">Phosphoprotein</keyword>
<evidence type="ECO:0000256" key="7">
    <source>
        <dbReference type="SAM" id="Phobius"/>
    </source>
</evidence>
<evidence type="ECO:0000259" key="8">
    <source>
        <dbReference type="PROSITE" id="PS50113"/>
    </source>
</evidence>
<accession>A0A1Y6C818</accession>
<feature type="coiled-coil region" evidence="6">
    <location>
        <begin position="377"/>
        <end position="404"/>
    </location>
</feature>
<keyword evidence="6" id="KW-0175">Coiled coil</keyword>
<dbReference type="InterPro" id="IPR051315">
    <property type="entry name" value="Bact_Chemotaxis_CheA"/>
</dbReference>
<dbReference type="PROSITE" id="PS50894">
    <property type="entry name" value="HPT"/>
    <property type="match status" value="1"/>
</dbReference>
<feature type="domain" description="HPt" evidence="10">
    <location>
        <begin position="550"/>
        <end position="654"/>
    </location>
</feature>
<dbReference type="RefSeq" id="WP_132319840.1">
    <property type="nucleotide sequence ID" value="NZ_FWZT01000015.1"/>
</dbReference>
<dbReference type="InterPro" id="IPR003660">
    <property type="entry name" value="HAMP_dom"/>
</dbReference>
<dbReference type="InterPro" id="IPR003594">
    <property type="entry name" value="HATPase_dom"/>
</dbReference>
<dbReference type="Gene3D" id="6.10.340.10">
    <property type="match status" value="1"/>
</dbReference>
<sequence length="905" mass="100389">MANLNRSESIARKLNLRLLILVTLAMTVFSGILGLRNYQKIESTLKARSHSILQLASIAFSEPLWNYDQESIEKFSESIINDDVVEALEVIDQDGNTNYSYSKTGNSDEIAAFSGNSDYLYHEANVIREDNPIGLIKLVVSTKSAKEGIKESLTALAGLTTILLISLAFTLKVTLTALIKKPINYLTGRAAELAGGDLSQSIKTDRNDELGILAGAFDTMRVSIKKKIEDLDFLNLMGETVNQLPSRKHVLKHVLRGLETHTDAQAAVMYNRFDGRLVSEKDFHNHNFYEEIDLSHPELQEKLGTNESVNFACCGLFLSRDHGGQVFVLPLIDEGELVGVIALWNAEGFEQGQDEIGHTLDTLARIVTTRLKNLNMIEIIEDQNRNLERKVEERTAELAEKTNDINAMLQNIPQGIFTIVDGNQIHHEYSHHLEDILGRKDIAQHNAMDLIFARSNLSGDACSQIGSFLDFAIGEDDINYSANQDLLASEIEFRDYHDEKKVLQIDWSPILNDSDEVSKILVSLKDVTDLKALEAQNEAQKRELAMIGQILNVGPSKFREFLTTADSLIEEIKGLAIGNMGERAIAEVKRDLHTLKGNARIRGISYLSEVVHEVEDRFANGLELNSANVIQEVDHIETCVASYSSILNDKLSSQNSESAVSADMVHRLVAIQKMCKETANCSQDVVDAIDDVCNKVQGNHSIDDVINEMRGNLKSIASSLAKPEPVFRVKVPYFEMKPELKQALGNVFPHLINNALDHGIESPEVRLGKNKDQRGTIFVNGRQAGNDMQIEFYDDGQGLDISRIRDKLSQQRGVDASQINEIEVADSIFASGFSTAQKITDISGRGVGLDAVKQALIKLGANIEVRLIGDPTDDGFRQFKFIMKIPIEVSEEAGSDASNKLEKLS</sequence>
<dbReference type="SMART" id="SM00304">
    <property type="entry name" value="HAMP"/>
    <property type="match status" value="1"/>
</dbReference>
<keyword evidence="7" id="KW-0472">Membrane</keyword>
<dbReference type="SUPFAM" id="SSF55781">
    <property type="entry name" value="GAF domain-like"/>
    <property type="match status" value="1"/>
</dbReference>
<evidence type="ECO:0000256" key="3">
    <source>
        <dbReference type="ARBA" id="ARBA00022679"/>
    </source>
</evidence>
<name>A0A1Y6C818_9BACT</name>
<keyword evidence="4" id="KW-0418">Kinase</keyword>
<evidence type="ECO:0000313" key="12">
    <source>
        <dbReference type="Proteomes" id="UP000192907"/>
    </source>
</evidence>
<keyword evidence="3" id="KW-0808">Transferase</keyword>
<proteinExistence type="predicted"/>
<dbReference type="InterPro" id="IPR008207">
    <property type="entry name" value="Sig_transdc_His_kin_Hpt_dom"/>
</dbReference>
<dbReference type="OrthoDB" id="5287347at2"/>
<evidence type="ECO:0000313" key="11">
    <source>
        <dbReference type="EMBL" id="SMF49865.1"/>
    </source>
</evidence>
<evidence type="ECO:0000256" key="5">
    <source>
        <dbReference type="PROSITE-ProRule" id="PRU00110"/>
    </source>
</evidence>
<evidence type="ECO:0000256" key="1">
    <source>
        <dbReference type="ARBA" id="ARBA00004370"/>
    </source>
</evidence>
<dbReference type="CDD" id="cd00088">
    <property type="entry name" value="HPT"/>
    <property type="match status" value="1"/>
</dbReference>
<keyword evidence="12" id="KW-1185">Reference proteome</keyword>
<dbReference type="PANTHER" id="PTHR43395">
    <property type="entry name" value="SENSOR HISTIDINE KINASE CHEA"/>
    <property type="match status" value="1"/>
</dbReference>
<dbReference type="SMART" id="SM00387">
    <property type="entry name" value="HATPase_c"/>
    <property type="match status" value="1"/>
</dbReference>
<keyword evidence="7" id="KW-0812">Transmembrane</keyword>
<feature type="domain" description="HAMP" evidence="9">
    <location>
        <begin position="177"/>
        <end position="229"/>
    </location>
</feature>
<dbReference type="GO" id="GO:0000160">
    <property type="term" value="P:phosphorelay signal transduction system"/>
    <property type="evidence" value="ECO:0007669"/>
    <property type="project" value="InterPro"/>
</dbReference>
<evidence type="ECO:0000259" key="9">
    <source>
        <dbReference type="PROSITE" id="PS50885"/>
    </source>
</evidence>
<dbReference type="CDD" id="cd06225">
    <property type="entry name" value="HAMP"/>
    <property type="match status" value="1"/>
</dbReference>
<dbReference type="Proteomes" id="UP000192907">
    <property type="component" value="Unassembled WGS sequence"/>
</dbReference>
<dbReference type="GO" id="GO:0016020">
    <property type="term" value="C:membrane"/>
    <property type="evidence" value="ECO:0007669"/>
    <property type="project" value="UniProtKB-SubCell"/>
</dbReference>
<dbReference type="PANTHER" id="PTHR43395:SF10">
    <property type="entry name" value="CHEMOTAXIS PROTEIN CHEA"/>
    <property type="match status" value="1"/>
</dbReference>
<dbReference type="Gene3D" id="3.30.450.20">
    <property type="entry name" value="PAS domain"/>
    <property type="match status" value="1"/>
</dbReference>
<reference evidence="12" key="1">
    <citation type="submission" date="2017-04" db="EMBL/GenBank/DDBJ databases">
        <authorList>
            <person name="Varghese N."/>
            <person name="Submissions S."/>
        </authorList>
    </citation>
    <scope>NUCLEOTIDE SEQUENCE [LARGE SCALE GENOMIC DNA]</scope>
    <source>
        <strain evidence="12">RKEM611</strain>
    </source>
</reference>
<dbReference type="InterPro" id="IPR036890">
    <property type="entry name" value="HATPase_C_sf"/>
</dbReference>
<evidence type="ECO:0000256" key="6">
    <source>
        <dbReference type="SAM" id="Coils"/>
    </source>
</evidence>
<dbReference type="SUPFAM" id="SSF158472">
    <property type="entry name" value="HAMP domain-like"/>
    <property type="match status" value="1"/>
</dbReference>
<evidence type="ECO:0000259" key="10">
    <source>
        <dbReference type="PROSITE" id="PS50894"/>
    </source>
</evidence>
<protein>
    <submittedName>
        <fullName evidence="11">Hpt domain-containing protein</fullName>
    </submittedName>
</protein>
<evidence type="ECO:0000256" key="2">
    <source>
        <dbReference type="ARBA" id="ARBA00022553"/>
    </source>
</evidence>
<dbReference type="PROSITE" id="PS50113">
    <property type="entry name" value="PAC"/>
    <property type="match status" value="1"/>
</dbReference>
<dbReference type="Gene3D" id="3.30.565.10">
    <property type="entry name" value="Histidine kinase-like ATPase, C-terminal domain"/>
    <property type="match status" value="1"/>
</dbReference>
<dbReference type="PROSITE" id="PS50885">
    <property type="entry name" value="HAMP"/>
    <property type="match status" value="1"/>
</dbReference>
<comment type="subcellular location">
    <subcellularLocation>
        <location evidence="1">Membrane</location>
    </subcellularLocation>
</comment>
<dbReference type="SUPFAM" id="SSF55874">
    <property type="entry name" value="ATPase domain of HSP90 chaperone/DNA topoisomerase II/histidine kinase"/>
    <property type="match status" value="1"/>
</dbReference>
<evidence type="ECO:0000256" key="4">
    <source>
        <dbReference type="ARBA" id="ARBA00022777"/>
    </source>
</evidence>